<dbReference type="AlphaFoldDB" id="A0A0P1AEH2"/>
<feature type="region of interest" description="Disordered" evidence="1">
    <location>
        <begin position="1"/>
        <end position="23"/>
    </location>
</feature>
<accession>A0A0P1AEH2</accession>
<dbReference type="EMBL" id="CCYD01000428">
    <property type="protein sequence ID" value="CEG39466.1"/>
    <property type="molecule type" value="Genomic_DNA"/>
</dbReference>
<dbReference type="Proteomes" id="UP000054928">
    <property type="component" value="Unassembled WGS sequence"/>
</dbReference>
<evidence type="ECO:0000313" key="3">
    <source>
        <dbReference type="Proteomes" id="UP000054928"/>
    </source>
</evidence>
<evidence type="ECO:0000313" key="2">
    <source>
        <dbReference type="EMBL" id="CEG39466.1"/>
    </source>
</evidence>
<dbReference type="GeneID" id="36404766"/>
<protein>
    <submittedName>
        <fullName evidence="2">Uncharacterized protein</fullName>
    </submittedName>
</protein>
<reference evidence="3" key="1">
    <citation type="submission" date="2014-09" db="EMBL/GenBank/DDBJ databases">
        <authorList>
            <person name="Sharma Rahul"/>
            <person name="Thines Marco"/>
        </authorList>
    </citation>
    <scope>NUCLEOTIDE SEQUENCE [LARGE SCALE GENOMIC DNA]</scope>
</reference>
<name>A0A0P1AEH2_PLAHL</name>
<sequence>MTVPNKKRGLLSEAGRRENNQNAYLSTKKNTEKYFLRLASNRLSELPYKAKSEL</sequence>
<proteinExistence type="predicted"/>
<evidence type="ECO:0000256" key="1">
    <source>
        <dbReference type="SAM" id="MobiDB-lite"/>
    </source>
</evidence>
<dbReference type="RefSeq" id="XP_024575835.1">
    <property type="nucleotide sequence ID" value="XM_024725016.1"/>
</dbReference>
<organism evidence="2 3">
    <name type="scientific">Plasmopara halstedii</name>
    <name type="common">Downy mildew of sunflower</name>
    <dbReference type="NCBI Taxonomy" id="4781"/>
    <lineage>
        <taxon>Eukaryota</taxon>
        <taxon>Sar</taxon>
        <taxon>Stramenopiles</taxon>
        <taxon>Oomycota</taxon>
        <taxon>Peronosporomycetes</taxon>
        <taxon>Peronosporales</taxon>
        <taxon>Peronosporaceae</taxon>
        <taxon>Plasmopara</taxon>
    </lineage>
</organism>
<keyword evidence="3" id="KW-1185">Reference proteome</keyword>